<dbReference type="Proteomes" id="UP000054217">
    <property type="component" value="Unassembled WGS sequence"/>
</dbReference>
<evidence type="ECO:0000313" key="1">
    <source>
        <dbReference type="EMBL" id="KIO03895.1"/>
    </source>
</evidence>
<proteinExistence type="predicted"/>
<reference evidence="2" key="2">
    <citation type="submission" date="2015-01" db="EMBL/GenBank/DDBJ databases">
        <title>Evolutionary Origins and Diversification of the Mycorrhizal Mutualists.</title>
        <authorList>
            <consortium name="DOE Joint Genome Institute"/>
            <consortium name="Mycorrhizal Genomics Consortium"/>
            <person name="Kohler A."/>
            <person name="Kuo A."/>
            <person name="Nagy L.G."/>
            <person name="Floudas D."/>
            <person name="Copeland A."/>
            <person name="Barry K.W."/>
            <person name="Cichocki N."/>
            <person name="Veneault-Fourrey C."/>
            <person name="LaButti K."/>
            <person name="Lindquist E.A."/>
            <person name="Lipzen A."/>
            <person name="Lundell T."/>
            <person name="Morin E."/>
            <person name="Murat C."/>
            <person name="Riley R."/>
            <person name="Ohm R."/>
            <person name="Sun H."/>
            <person name="Tunlid A."/>
            <person name="Henrissat B."/>
            <person name="Grigoriev I.V."/>
            <person name="Hibbett D.S."/>
            <person name="Martin F."/>
        </authorList>
    </citation>
    <scope>NUCLEOTIDE SEQUENCE [LARGE SCALE GENOMIC DNA]</scope>
    <source>
        <strain evidence="2">Marx 270</strain>
    </source>
</reference>
<keyword evidence="2" id="KW-1185">Reference proteome</keyword>
<sequence>MIDLGCGRGKGWNIIRSVLLCAWRIELVVDRCAQGYSGSTSDPLEIDGETVKLDSPLPEGG</sequence>
<accession>A0A0C3NSQ6</accession>
<dbReference type="InParanoid" id="A0A0C3NSQ6"/>
<organism evidence="1 2">
    <name type="scientific">Pisolithus tinctorius Marx 270</name>
    <dbReference type="NCBI Taxonomy" id="870435"/>
    <lineage>
        <taxon>Eukaryota</taxon>
        <taxon>Fungi</taxon>
        <taxon>Dikarya</taxon>
        <taxon>Basidiomycota</taxon>
        <taxon>Agaricomycotina</taxon>
        <taxon>Agaricomycetes</taxon>
        <taxon>Agaricomycetidae</taxon>
        <taxon>Boletales</taxon>
        <taxon>Sclerodermatineae</taxon>
        <taxon>Pisolithaceae</taxon>
        <taxon>Pisolithus</taxon>
    </lineage>
</organism>
<dbReference type="HOGENOM" id="CLU_2923640_0_0_1"/>
<protein>
    <submittedName>
        <fullName evidence="1">Uncharacterized protein</fullName>
    </submittedName>
</protein>
<gene>
    <name evidence="1" type="ORF">M404DRAFT_1001069</name>
</gene>
<evidence type="ECO:0000313" key="2">
    <source>
        <dbReference type="Proteomes" id="UP000054217"/>
    </source>
</evidence>
<dbReference type="EMBL" id="KN831974">
    <property type="protein sequence ID" value="KIO03895.1"/>
    <property type="molecule type" value="Genomic_DNA"/>
</dbReference>
<name>A0A0C3NSQ6_PISTI</name>
<reference evidence="1 2" key="1">
    <citation type="submission" date="2014-04" db="EMBL/GenBank/DDBJ databases">
        <authorList>
            <consortium name="DOE Joint Genome Institute"/>
            <person name="Kuo A."/>
            <person name="Kohler A."/>
            <person name="Costa M.D."/>
            <person name="Nagy L.G."/>
            <person name="Floudas D."/>
            <person name="Copeland A."/>
            <person name="Barry K.W."/>
            <person name="Cichocki N."/>
            <person name="Veneault-Fourrey C."/>
            <person name="LaButti K."/>
            <person name="Lindquist E.A."/>
            <person name="Lipzen A."/>
            <person name="Lundell T."/>
            <person name="Morin E."/>
            <person name="Murat C."/>
            <person name="Sun H."/>
            <person name="Tunlid A."/>
            <person name="Henrissat B."/>
            <person name="Grigoriev I.V."/>
            <person name="Hibbett D.S."/>
            <person name="Martin F."/>
            <person name="Nordberg H.P."/>
            <person name="Cantor M.N."/>
            <person name="Hua S.X."/>
        </authorList>
    </citation>
    <scope>NUCLEOTIDE SEQUENCE [LARGE SCALE GENOMIC DNA]</scope>
    <source>
        <strain evidence="1 2">Marx 270</strain>
    </source>
</reference>
<dbReference type="AlphaFoldDB" id="A0A0C3NSQ6"/>